<feature type="compositionally biased region" description="Acidic residues" evidence="1">
    <location>
        <begin position="619"/>
        <end position="631"/>
    </location>
</feature>
<evidence type="ECO:0000256" key="1">
    <source>
        <dbReference type="SAM" id="MobiDB-lite"/>
    </source>
</evidence>
<dbReference type="Gene3D" id="3.40.50.410">
    <property type="entry name" value="von Willebrand factor, type A domain"/>
    <property type="match status" value="2"/>
</dbReference>
<evidence type="ECO:0000313" key="3">
    <source>
        <dbReference type="EMBL" id="CAD8805058.1"/>
    </source>
</evidence>
<gene>
    <name evidence="3" type="ORF">HTEP1355_LOCUS18737</name>
</gene>
<sequence length="668" mass="71622">MQTTFEPEFRALARGTSHRLTFSAHLFAPEVQGDESARSLVSLTSVLDRSGSMGGSKLDLVKRTSDFMMQHLSSQDKLGVVIYDSDVQELLQLARTSEAFKAEAKRVVRSINAGSCTNLSGGLFQGVKQQQDNTYIDWDDGAPPADQPPAPPGEGGGGGSPTSSTAQSHFSNAESFVMVPVEEPEEDNDDDDDEEEELQQQFVQANEAPIFQIQTVGPPRQERGVVVDVQTQNIAPIDPRSYPMQDIASRINAIPNPAFAQQQQQLRGFDVPAAVPVQQQQVFTAPVRRRRQGTRNVCLTRELTREAVEKAFGGRAPPAGKPVEDGAVRSVFLFTDGLANEGVTETGRLVAMLRKALDKSPRVRVFTFGFGEDHSPQMLKALAEAGSGTYYYIETEDRIPTAFADALGGLLSVAVQNVQVDFLPAPGVTVSRAHTGFSTEPLAGGGGSVRVGDVFGGESKDLLFDVDVPALPSPADAFPVGTLRVSYLDVAGAVLRREEVPCTVARPEVAVGADAEPSARVTLQRARVETARALLEAQAEADRGRFESARARIGGSLGWLRGVAARTGGGEGGEMARNFVEDLEEALGNMAEPATYCSHGTKVMSGKAMAHMQQRSAALEEDGFDDEDEGEGQGAAAGAAQGPRKSKFSYANKTQRVMRKSAKTWFST</sequence>
<dbReference type="EMBL" id="HBFN01032391">
    <property type="protein sequence ID" value="CAD8805058.1"/>
    <property type="molecule type" value="Transcribed_RNA"/>
</dbReference>
<dbReference type="AlphaFoldDB" id="A0A7S0WEN2"/>
<feature type="region of interest" description="Disordered" evidence="1">
    <location>
        <begin position="611"/>
        <end position="655"/>
    </location>
</feature>
<reference evidence="3" key="1">
    <citation type="submission" date="2021-01" db="EMBL/GenBank/DDBJ databases">
        <authorList>
            <person name="Corre E."/>
            <person name="Pelletier E."/>
            <person name="Niang G."/>
            <person name="Scheremetjew M."/>
            <person name="Finn R."/>
            <person name="Kale V."/>
            <person name="Holt S."/>
            <person name="Cochrane G."/>
            <person name="Meng A."/>
            <person name="Brown T."/>
            <person name="Cohen L."/>
        </authorList>
    </citation>
    <scope>NUCLEOTIDE SEQUENCE</scope>
    <source>
        <strain evidence="3">CCMP443</strain>
    </source>
</reference>
<dbReference type="Pfam" id="PF13768">
    <property type="entry name" value="VWA_3"/>
    <property type="match status" value="1"/>
</dbReference>
<dbReference type="PANTHER" id="PTHR10579:SF43">
    <property type="entry name" value="ZINC FINGER (C3HC4-TYPE RING FINGER) FAMILY PROTEIN"/>
    <property type="match status" value="1"/>
</dbReference>
<dbReference type="Pfam" id="PF13519">
    <property type="entry name" value="VWA_2"/>
    <property type="match status" value="1"/>
</dbReference>
<organism evidence="3">
    <name type="scientific">Hemiselmis tepida</name>
    <dbReference type="NCBI Taxonomy" id="464990"/>
    <lineage>
        <taxon>Eukaryota</taxon>
        <taxon>Cryptophyceae</taxon>
        <taxon>Cryptomonadales</taxon>
        <taxon>Hemiselmidaceae</taxon>
        <taxon>Hemiselmis</taxon>
    </lineage>
</organism>
<dbReference type="InterPro" id="IPR002035">
    <property type="entry name" value="VWF_A"/>
</dbReference>
<accession>A0A7S0WEN2</accession>
<evidence type="ECO:0000259" key="2">
    <source>
        <dbReference type="PROSITE" id="PS50234"/>
    </source>
</evidence>
<dbReference type="SMART" id="SM00327">
    <property type="entry name" value="VWA"/>
    <property type="match status" value="1"/>
</dbReference>
<dbReference type="PROSITE" id="PS50234">
    <property type="entry name" value="VWFA"/>
    <property type="match status" value="2"/>
</dbReference>
<dbReference type="PANTHER" id="PTHR10579">
    <property type="entry name" value="CALCIUM-ACTIVATED CHLORIDE CHANNEL REGULATOR"/>
    <property type="match status" value="1"/>
</dbReference>
<dbReference type="SUPFAM" id="SSF53300">
    <property type="entry name" value="vWA-like"/>
    <property type="match status" value="2"/>
</dbReference>
<protein>
    <recommendedName>
        <fullName evidence="2">VWFA domain-containing protein</fullName>
    </recommendedName>
</protein>
<name>A0A7S0WEN2_9CRYP</name>
<feature type="domain" description="VWFA" evidence="2">
    <location>
        <begin position="42"/>
        <end position="123"/>
    </location>
</feature>
<dbReference type="InterPro" id="IPR051266">
    <property type="entry name" value="CLCR"/>
</dbReference>
<feature type="domain" description="VWFA" evidence="2">
    <location>
        <begin position="313"/>
        <end position="407"/>
    </location>
</feature>
<feature type="region of interest" description="Disordered" evidence="1">
    <location>
        <begin position="134"/>
        <end position="169"/>
    </location>
</feature>
<dbReference type="InterPro" id="IPR036465">
    <property type="entry name" value="vWFA_dom_sf"/>
</dbReference>
<proteinExistence type="predicted"/>